<organism evidence="9 10">
    <name type="scientific">Phenylobacterium kunshanense</name>
    <dbReference type="NCBI Taxonomy" id="1445034"/>
    <lineage>
        <taxon>Bacteria</taxon>
        <taxon>Pseudomonadati</taxon>
        <taxon>Pseudomonadota</taxon>
        <taxon>Alphaproteobacteria</taxon>
        <taxon>Caulobacterales</taxon>
        <taxon>Caulobacteraceae</taxon>
        <taxon>Phenylobacterium</taxon>
    </lineage>
</organism>
<dbReference type="GO" id="GO:0016020">
    <property type="term" value="C:membrane"/>
    <property type="evidence" value="ECO:0007669"/>
    <property type="project" value="UniProtKB-SubCell"/>
</dbReference>
<evidence type="ECO:0000259" key="8">
    <source>
        <dbReference type="PROSITE" id="PS50885"/>
    </source>
</evidence>
<dbReference type="PANTHER" id="PTHR43531:SF11">
    <property type="entry name" value="METHYL-ACCEPTING CHEMOTAXIS PROTEIN 3"/>
    <property type="match status" value="1"/>
</dbReference>
<evidence type="ECO:0000313" key="9">
    <source>
        <dbReference type="EMBL" id="RAK67701.1"/>
    </source>
</evidence>
<feature type="domain" description="HAMP" evidence="8">
    <location>
        <begin position="297"/>
        <end position="349"/>
    </location>
</feature>
<comment type="subcellular location">
    <subcellularLocation>
        <location evidence="1">Membrane</location>
    </subcellularLocation>
</comment>
<dbReference type="Pfam" id="PF00015">
    <property type="entry name" value="MCPsignal"/>
    <property type="match status" value="1"/>
</dbReference>
<dbReference type="InterPro" id="IPR051310">
    <property type="entry name" value="MCP_chemotaxis"/>
</dbReference>
<evidence type="ECO:0000256" key="6">
    <source>
        <dbReference type="SAM" id="Phobius"/>
    </source>
</evidence>
<keyword evidence="6" id="KW-0812">Transmembrane</keyword>
<dbReference type="PRINTS" id="PR00260">
    <property type="entry name" value="CHEMTRNSDUCR"/>
</dbReference>
<dbReference type="OrthoDB" id="354287at2"/>
<comment type="caution">
    <text evidence="9">The sequence shown here is derived from an EMBL/GenBank/DDBJ whole genome shotgun (WGS) entry which is preliminary data.</text>
</comment>
<proteinExistence type="inferred from homology"/>
<dbReference type="PROSITE" id="PS50111">
    <property type="entry name" value="CHEMOTAXIS_TRANSDUC_2"/>
    <property type="match status" value="1"/>
</dbReference>
<keyword evidence="10" id="KW-1185">Reference proteome</keyword>
<dbReference type="EMBL" id="QFYS01000002">
    <property type="protein sequence ID" value="RAK67701.1"/>
    <property type="molecule type" value="Genomic_DNA"/>
</dbReference>
<dbReference type="SMART" id="SM00283">
    <property type="entry name" value="MA"/>
    <property type="match status" value="1"/>
</dbReference>
<dbReference type="Gene3D" id="6.10.340.10">
    <property type="match status" value="1"/>
</dbReference>
<dbReference type="InterPro" id="IPR004090">
    <property type="entry name" value="Chemotax_Me-accpt_rcpt"/>
</dbReference>
<reference evidence="9 10" key="1">
    <citation type="submission" date="2018-05" db="EMBL/GenBank/DDBJ databases">
        <authorList>
            <person name="Lanie J.A."/>
            <person name="Ng W.-L."/>
            <person name="Kazmierczak K.M."/>
            <person name="Andrzejewski T.M."/>
            <person name="Davidsen T.M."/>
            <person name="Wayne K.J."/>
            <person name="Tettelin H."/>
            <person name="Glass J.I."/>
            <person name="Rusch D."/>
            <person name="Podicherti R."/>
            <person name="Tsui H.-C.T."/>
            <person name="Winkler M.E."/>
        </authorList>
    </citation>
    <scope>NUCLEOTIDE SEQUENCE [LARGE SCALE GENOMIC DNA]</scope>
    <source>
        <strain evidence="9 10">BUT-10</strain>
    </source>
</reference>
<dbReference type="AlphaFoldDB" id="A0A328BMP5"/>
<name>A0A328BMP5_9CAUL</name>
<accession>A0A328BMP5</accession>
<dbReference type="CDD" id="cd11386">
    <property type="entry name" value="MCP_signal"/>
    <property type="match status" value="1"/>
</dbReference>
<keyword evidence="6" id="KW-1133">Transmembrane helix</keyword>
<sequence length="651" mass="69288">MKRFRLDDLPLMVKVGFAPVLALVMLAVLATTAVVLQQNQMRELDQVVKTDMPNSLRMQRISERITNVHGELYFLLTHQAAQIEAEKIPEQSKALMAEVDAITKEVGVARAAATPAQRPAYDKLIKDLKETRDALDIIMSMMSVDFASAAGFAAPFEDQYKKMNTNLKSIVTATQKATDEQAAAAGERSKAAQSMTIVASLATLALTAAIAAFLVLNLRRAVQRIAGATERLSRGENDIDLDKLERRDELGAIVKSLTVFRDNQLHLEQMRRDQEEQRAAAEASRRESAALAEASAEEQARVVTSLAGALERVAAGDLTVRLCEAFPGGYEKLRNDFNDALAKLEVALAAIAGATSGIRSGGNEIAQATDDLSRRTEQQAATLEQTAAALDEITATVQRSATGANLSREAVAAAKTEAERSGEVVSRAVASMNEIEKSAKEISQIIGVVDEIAFQTNLLALNAGVEAARAGDAGKGFAVVASEVRALAQRSAESAKQIKSLISTSSSQVAEGVNLVGETGQALHRIITHVDEVSKLVSEIAASAKEEATGIAEVNTAVNQMDQVTQQNAAMVEETTAASRMLAGQTEELFGLVSRFQVNETATAAPTVTARAPVFASSAEAEPEPRAKVAAPAFRTAGATALAADDDWTEF</sequence>
<dbReference type="GO" id="GO:0006935">
    <property type="term" value="P:chemotaxis"/>
    <property type="evidence" value="ECO:0007669"/>
    <property type="project" value="UniProtKB-KW"/>
</dbReference>
<dbReference type="PROSITE" id="PS50885">
    <property type="entry name" value="HAMP"/>
    <property type="match status" value="2"/>
</dbReference>
<keyword evidence="4" id="KW-0807">Transducer</keyword>
<gene>
    <name evidence="9" type="ORF">DJ019_07300</name>
</gene>
<evidence type="ECO:0000259" key="7">
    <source>
        <dbReference type="PROSITE" id="PS50111"/>
    </source>
</evidence>
<feature type="domain" description="HAMP" evidence="8">
    <location>
        <begin position="216"/>
        <end position="269"/>
    </location>
</feature>
<dbReference type="InterPro" id="IPR004089">
    <property type="entry name" value="MCPsignal_dom"/>
</dbReference>
<dbReference type="GO" id="GO:0004888">
    <property type="term" value="F:transmembrane signaling receptor activity"/>
    <property type="evidence" value="ECO:0007669"/>
    <property type="project" value="InterPro"/>
</dbReference>
<evidence type="ECO:0000313" key="10">
    <source>
        <dbReference type="Proteomes" id="UP000249524"/>
    </source>
</evidence>
<dbReference type="GO" id="GO:0007165">
    <property type="term" value="P:signal transduction"/>
    <property type="evidence" value="ECO:0007669"/>
    <property type="project" value="UniProtKB-KW"/>
</dbReference>
<feature type="transmembrane region" description="Helical" evidence="6">
    <location>
        <begin position="197"/>
        <end position="216"/>
    </location>
</feature>
<dbReference type="FunFam" id="1.10.287.950:FF:000001">
    <property type="entry name" value="Methyl-accepting chemotaxis sensory transducer"/>
    <property type="match status" value="1"/>
</dbReference>
<dbReference type="SUPFAM" id="SSF58104">
    <property type="entry name" value="Methyl-accepting chemotaxis protein (MCP) signaling domain"/>
    <property type="match status" value="1"/>
</dbReference>
<dbReference type="InterPro" id="IPR003660">
    <property type="entry name" value="HAMP_dom"/>
</dbReference>
<evidence type="ECO:0000256" key="2">
    <source>
        <dbReference type="ARBA" id="ARBA00022500"/>
    </source>
</evidence>
<evidence type="ECO:0000256" key="3">
    <source>
        <dbReference type="ARBA" id="ARBA00029447"/>
    </source>
</evidence>
<protein>
    <submittedName>
        <fullName evidence="9">Methyl-accepting chemotaxis protein</fullName>
    </submittedName>
</protein>
<dbReference type="SMART" id="SM00304">
    <property type="entry name" value="HAMP"/>
    <property type="match status" value="2"/>
</dbReference>
<dbReference type="PANTHER" id="PTHR43531">
    <property type="entry name" value="PROTEIN ICFG"/>
    <property type="match status" value="1"/>
</dbReference>
<evidence type="ECO:0000256" key="4">
    <source>
        <dbReference type="PROSITE-ProRule" id="PRU00284"/>
    </source>
</evidence>
<evidence type="ECO:0000256" key="1">
    <source>
        <dbReference type="ARBA" id="ARBA00004370"/>
    </source>
</evidence>
<evidence type="ECO:0000256" key="5">
    <source>
        <dbReference type="SAM" id="MobiDB-lite"/>
    </source>
</evidence>
<dbReference type="Proteomes" id="UP000249524">
    <property type="component" value="Unassembled WGS sequence"/>
</dbReference>
<feature type="domain" description="Methyl-accepting transducer" evidence="7">
    <location>
        <begin position="354"/>
        <end position="583"/>
    </location>
</feature>
<dbReference type="Gene3D" id="1.10.287.950">
    <property type="entry name" value="Methyl-accepting chemotaxis protein"/>
    <property type="match status" value="1"/>
</dbReference>
<feature type="region of interest" description="Disordered" evidence="5">
    <location>
        <begin position="271"/>
        <end position="291"/>
    </location>
</feature>
<feature type="compositionally biased region" description="Basic and acidic residues" evidence="5">
    <location>
        <begin position="271"/>
        <end position="288"/>
    </location>
</feature>
<comment type="similarity">
    <text evidence="3">Belongs to the methyl-accepting chemotaxis (MCP) protein family.</text>
</comment>
<keyword evidence="2" id="KW-0145">Chemotaxis</keyword>
<dbReference type="Pfam" id="PF00672">
    <property type="entry name" value="HAMP"/>
    <property type="match status" value="1"/>
</dbReference>
<feature type="transmembrane region" description="Helical" evidence="6">
    <location>
        <begin position="15"/>
        <end position="36"/>
    </location>
</feature>
<keyword evidence="6" id="KW-0472">Membrane</keyword>